<evidence type="ECO:0000256" key="2">
    <source>
        <dbReference type="SAM" id="MobiDB-lite"/>
    </source>
</evidence>
<name>A0AAN7TV78_9MYCE</name>
<evidence type="ECO:0000313" key="4">
    <source>
        <dbReference type="Proteomes" id="UP001344447"/>
    </source>
</evidence>
<feature type="compositionally biased region" description="Acidic residues" evidence="2">
    <location>
        <begin position="858"/>
        <end position="872"/>
    </location>
</feature>
<keyword evidence="1" id="KW-0175">Coiled coil</keyword>
<dbReference type="AlphaFoldDB" id="A0AAN7TV78"/>
<reference evidence="3 4" key="1">
    <citation type="submission" date="2023-11" db="EMBL/GenBank/DDBJ databases">
        <title>Dfirmibasis_genome.</title>
        <authorList>
            <person name="Edelbroek B."/>
            <person name="Kjellin J."/>
            <person name="Jerlstrom-Hultqvist J."/>
            <person name="Soderbom F."/>
        </authorList>
    </citation>
    <scope>NUCLEOTIDE SEQUENCE [LARGE SCALE GENOMIC DNA]</scope>
    <source>
        <strain evidence="3 4">TNS-C-14</strain>
    </source>
</reference>
<gene>
    <name evidence="3" type="ORF">RB653_007176</name>
</gene>
<sequence>MFRLLKSSPASSFSSINKNQLSNNFIITSYNNNNNNNNNNNSNNNNNNINNNKNYITFNYSTKYGRGVLLGNTKRKNSDERRIKVNHISKEQIENLMEYQNKQKAKIQKSDKKELLKSEFGLFDDEADDIIESNEKNEDYEDEDDHFDKDDFEEDEQFEEDEEDEDDNDYKRAIKNKKKEIENKNNKNNKLYISEKYFFSNDQSKDDEFIKRSLGSGKNYSEENSNGDWKEIDEKDMRDEDGKNPFKEKVGVQELKKQELKKKGITEIDGHYYSHDTLIPNKFQSYFLTPDQPVTRSEKKYFAKLDALQAAKKDKLVSKRGFKFVNDGEYDDGPQQTIVQTRLGSRILEVLRESPLFESYSRNFNDNELTKYNSQQDNDELVGELKKFRNQPIENNNNNNNNNYNSNSSNKEEENYFEDQDNDEEFKDYFGDKSKSIFSNPNNDKLGMDRVDPIISNADIELTRAVMSSDLRWVKIFWKRRNHTNINENSMNSKRHLKTIDQMIKDDDLVQIESVQDSYLKKIIENTETNSAKQLIYDLHSINDKSTPGNLQIISNTLNSKIISKVSSINNNNNNNDEKLFDPFNFGNNNLHRIDDKKVELEISLNNDSINEKLDKINELKREKILLKRYSNKDYNEEDDEKEIEQLLKSTPTPNKIEIPYDVEALVDNSDIIGPARHREIEIKRRKKYRSLFFEITDRDISHRLVKIKSKVRWIIGKRVKSKYVPDILFVKDEDEIKEETTKDLIENFITPELRQLFVDKLKTEKERKRKLKSKYSSLFDIDNSNTTTNTDTNTNITDKKNNLNEEKVKGLLKDNDEDQVDLIGILKEFPELLSDKVVQKYLRMERKKSRDLKQEQEEQEEKDQEEEEEKGEENNKIIEDNTKQMFKDFNKDL</sequence>
<evidence type="ECO:0000313" key="3">
    <source>
        <dbReference type="EMBL" id="KAK5576038.1"/>
    </source>
</evidence>
<feature type="region of interest" description="Disordered" evidence="2">
    <location>
        <begin position="848"/>
        <end position="894"/>
    </location>
</feature>
<feature type="compositionally biased region" description="Basic and acidic residues" evidence="2">
    <location>
        <begin position="228"/>
        <end position="245"/>
    </location>
</feature>
<feature type="coiled-coil region" evidence="1">
    <location>
        <begin position="167"/>
        <end position="194"/>
    </location>
</feature>
<feature type="compositionally biased region" description="Polar residues" evidence="2">
    <location>
        <begin position="216"/>
        <end position="227"/>
    </location>
</feature>
<evidence type="ECO:0000256" key="1">
    <source>
        <dbReference type="SAM" id="Coils"/>
    </source>
</evidence>
<feature type="region of interest" description="Disordered" evidence="2">
    <location>
        <begin position="127"/>
        <end position="148"/>
    </location>
</feature>
<feature type="compositionally biased region" description="Low complexity" evidence="2">
    <location>
        <begin position="394"/>
        <end position="409"/>
    </location>
</feature>
<organism evidence="3 4">
    <name type="scientific">Dictyostelium firmibasis</name>
    <dbReference type="NCBI Taxonomy" id="79012"/>
    <lineage>
        <taxon>Eukaryota</taxon>
        <taxon>Amoebozoa</taxon>
        <taxon>Evosea</taxon>
        <taxon>Eumycetozoa</taxon>
        <taxon>Dictyostelia</taxon>
        <taxon>Dictyosteliales</taxon>
        <taxon>Dictyosteliaceae</taxon>
        <taxon>Dictyostelium</taxon>
    </lineage>
</organism>
<dbReference type="EMBL" id="JAVFKY010000005">
    <property type="protein sequence ID" value="KAK5576038.1"/>
    <property type="molecule type" value="Genomic_DNA"/>
</dbReference>
<dbReference type="Proteomes" id="UP001344447">
    <property type="component" value="Unassembled WGS sequence"/>
</dbReference>
<accession>A0AAN7TV78</accession>
<proteinExistence type="predicted"/>
<keyword evidence="4" id="KW-1185">Reference proteome</keyword>
<feature type="compositionally biased region" description="Basic and acidic residues" evidence="2">
    <location>
        <begin position="873"/>
        <end position="894"/>
    </location>
</feature>
<protein>
    <submittedName>
        <fullName evidence="3">Uncharacterized protein</fullName>
    </submittedName>
</protein>
<feature type="region of interest" description="Disordered" evidence="2">
    <location>
        <begin position="389"/>
        <end position="419"/>
    </location>
</feature>
<comment type="caution">
    <text evidence="3">The sequence shown here is derived from an EMBL/GenBank/DDBJ whole genome shotgun (WGS) entry which is preliminary data.</text>
</comment>
<feature type="region of interest" description="Disordered" evidence="2">
    <location>
        <begin position="213"/>
        <end position="245"/>
    </location>
</feature>